<dbReference type="InterPro" id="IPR002403">
    <property type="entry name" value="Cyt_P450_E_grp-IV"/>
</dbReference>
<keyword evidence="7 8" id="KW-0349">Heme</keyword>
<keyword evidence="5 7" id="KW-0408">Iron</keyword>
<gene>
    <name evidence="10" type="ORF">CCHLO57077_00017052</name>
</gene>
<evidence type="ECO:0000256" key="5">
    <source>
        <dbReference type="ARBA" id="ARBA00023004"/>
    </source>
</evidence>
<proteinExistence type="inferred from homology"/>
<keyword evidence="4 8" id="KW-0560">Oxidoreductase</keyword>
<dbReference type="InterPro" id="IPR036396">
    <property type="entry name" value="Cyt_P450_sf"/>
</dbReference>
<dbReference type="GO" id="GO:0016705">
    <property type="term" value="F:oxidoreductase activity, acting on paired donors, with incorporation or reduction of molecular oxygen"/>
    <property type="evidence" value="ECO:0007669"/>
    <property type="project" value="InterPro"/>
</dbReference>
<dbReference type="InterPro" id="IPR001128">
    <property type="entry name" value="Cyt_P450"/>
</dbReference>
<dbReference type="EMBL" id="CABFNP030000522">
    <property type="protein sequence ID" value="CAI6039192.1"/>
    <property type="molecule type" value="Genomic_DNA"/>
</dbReference>
<keyword evidence="3 7" id="KW-0479">Metal-binding</keyword>
<evidence type="ECO:0000256" key="8">
    <source>
        <dbReference type="RuleBase" id="RU000461"/>
    </source>
</evidence>
<keyword evidence="9" id="KW-0472">Membrane</keyword>
<evidence type="ECO:0008006" key="12">
    <source>
        <dbReference type="Google" id="ProtNLM"/>
    </source>
</evidence>
<evidence type="ECO:0000256" key="2">
    <source>
        <dbReference type="ARBA" id="ARBA00010617"/>
    </source>
</evidence>
<reference evidence="10" key="1">
    <citation type="submission" date="2023-01" db="EMBL/GenBank/DDBJ databases">
        <authorList>
            <person name="Piombo E."/>
        </authorList>
    </citation>
    <scope>NUCLEOTIDE SEQUENCE</scope>
</reference>
<dbReference type="Gene3D" id="1.10.630.10">
    <property type="entry name" value="Cytochrome P450"/>
    <property type="match status" value="1"/>
</dbReference>
<evidence type="ECO:0000256" key="7">
    <source>
        <dbReference type="PIRSR" id="PIRSR602403-1"/>
    </source>
</evidence>
<sequence length="511" mass="57394">MSSANTSSASMTDSLHFPFIGRMPALSPLIAAVAILVTSIGVRFMLSNRSQVPIALSDNIASRNKRIDQYRFDSRRVLTEGYTQFKNQIFGLDTSEGIIMVLPTHFIDELKSHAALSFGATFDTLTLPEYTRIHAATPVILKLFIGKFNPSLGAFMPDMQTMIQTELLAALPKDNNWKSVKIYHILFHLVCKSAARSLLGEAAAENPRWLQVQTDYIGTAISYVQALKKWPKALRPFVYRYVEGYSTLRKQWNEGRAIVADFLARKKANNWEPLQQPPSFFDIVASTYRDMSVDEHLSLQVTFFVAGVHTSAATLTQALFDAAVNASCIAQVREEVQQLHASCGGVIRREHLSQLPKLDSFIKEVLRFSSPDLATFVRKSSQDVTLSNGFHIPSGTTLEVATGAIAMDPEVFDHPKIFDGLRFWKKRQLENESVKHQFTSVSPRDLEWGYGRHACPGRYMAEVAIKLVMIQILLRFELKNPEGIARHESFNFDGQTMPNTEADILMRDINA</sequence>
<dbReference type="PROSITE" id="PS00086">
    <property type="entry name" value="CYTOCHROME_P450"/>
    <property type="match status" value="1"/>
</dbReference>
<dbReference type="InterPro" id="IPR017972">
    <property type="entry name" value="Cyt_P450_CS"/>
</dbReference>
<evidence type="ECO:0000256" key="4">
    <source>
        <dbReference type="ARBA" id="ARBA00023002"/>
    </source>
</evidence>
<protein>
    <recommendedName>
        <fullName evidence="12">Cytochrome P450</fullName>
    </recommendedName>
</protein>
<accession>A0AA35LRC1</accession>
<keyword evidence="9" id="KW-1133">Transmembrane helix</keyword>
<dbReference type="GO" id="GO:0004497">
    <property type="term" value="F:monooxygenase activity"/>
    <property type="evidence" value="ECO:0007669"/>
    <property type="project" value="UniProtKB-KW"/>
</dbReference>
<evidence type="ECO:0000256" key="1">
    <source>
        <dbReference type="ARBA" id="ARBA00001971"/>
    </source>
</evidence>
<dbReference type="PANTHER" id="PTHR46206:SF4">
    <property type="entry name" value="P450, PUTATIVE (EUROFUNG)-RELATED"/>
    <property type="match status" value="1"/>
</dbReference>
<evidence type="ECO:0000313" key="11">
    <source>
        <dbReference type="Proteomes" id="UP001160390"/>
    </source>
</evidence>
<dbReference type="CDD" id="cd11041">
    <property type="entry name" value="CYP503A1-like"/>
    <property type="match status" value="1"/>
</dbReference>
<feature type="binding site" description="axial binding residue" evidence="7">
    <location>
        <position position="455"/>
    </location>
    <ligand>
        <name>heme</name>
        <dbReference type="ChEBI" id="CHEBI:30413"/>
    </ligand>
    <ligandPart>
        <name>Fe</name>
        <dbReference type="ChEBI" id="CHEBI:18248"/>
    </ligandPart>
</feature>
<evidence type="ECO:0000256" key="9">
    <source>
        <dbReference type="SAM" id="Phobius"/>
    </source>
</evidence>
<evidence type="ECO:0000313" key="10">
    <source>
        <dbReference type="EMBL" id="CAI6039192.1"/>
    </source>
</evidence>
<dbReference type="PRINTS" id="PR00465">
    <property type="entry name" value="EP450IV"/>
</dbReference>
<evidence type="ECO:0000256" key="6">
    <source>
        <dbReference type="ARBA" id="ARBA00023033"/>
    </source>
</evidence>
<dbReference type="GO" id="GO:0005506">
    <property type="term" value="F:iron ion binding"/>
    <property type="evidence" value="ECO:0007669"/>
    <property type="project" value="InterPro"/>
</dbReference>
<name>A0AA35LRC1_9HYPO</name>
<feature type="transmembrane region" description="Helical" evidence="9">
    <location>
        <begin position="25"/>
        <end position="46"/>
    </location>
</feature>
<keyword evidence="6 8" id="KW-0503">Monooxygenase</keyword>
<dbReference type="Proteomes" id="UP001160390">
    <property type="component" value="Unassembled WGS sequence"/>
</dbReference>
<comment type="caution">
    <text evidence="10">The sequence shown here is derived from an EMBL/GenBank/DDBJ whole genome shotgun (WGS) entry which is preliminary data.</text>
</comment>
<dbReference type="Pfam" id="PF00067">
    <property type="entry name" value="p450"/>
    <property type="match status" value="1"/>
</dbReference>
<dbReference type="SUPFAM" id="SSF48264">
    <property type="entry name" value="Cytochrome P450"/>
    <property type="match status" value="1"/>
</dbReference>
<keyword evidence="9" id="KW-0812">Transmembrane</keyword>
<dbReference type="GO" id="GO:0020037">
    <property type="term" value="F:heme binding"/>
    <property type="evidence" value="ECO:0007669"/>
    <property type="project" value="InterPro"/>
</dbReference>
<dbReference type="AlphaFoldDB" id="A0AA35LRC1"/>
<comment type="cofactor">
    <cofactor evidence="1 7">
        <name>heme</name>
        <dbReference type="ChEBI" id="CHEBI:30413"/>
    </cofactor>
</comment>
<dbReference type="PANTHER" id="PTHR46206">
    <property type="entry name" value="CYTOCHROME P450"/>
    <property type="match status" value="1"/>
</dbReference>
<evidence type="ECO:0000256" key="3">
    <source>
        <dbReference type="ARBA" id="ARBA00022723"/>
    </source>
</evidence>
<comment type="similarity">
    <text evidence="2 8">Belongs to the cytochrome P450 family.</text>
</comment>
<keyword evidence="11" id="KW-1185">Reference proteome</keyword>
<organism evidence="10 11">
    <name type="scientific">Clonostachys chloroleuca</name>
    <dbReference type="NCBI Taxonomy" id="1926264"/>
    <lineage>
        <taxon>Eukaryota</taxon>
        <taxon>Fungi</taxon>
        <taxon>Dikarya</taxon>
        <taxon>Ascomycota</taxon>
        <taxon>Pezizomycotina</taxon>
        <taxon>Sordariomycetes</taxon>
        <taxon>Hypocreomycetidae</taxon>
        <taxon>Hypocreales</taxon>
        <taxon>Bionectriaceae</taxon>
        <taxon>Clonostachys</taxon>
    </lineage>
</organism>